<feature type="coiled-coil region" evidence="1">
    <location>
        <begin position="1183"/>
        <end position="1228"/>
    </location>
</feature>
<evidence type="ECO:0000313" key="5">
    <source>
        <dbReference type="Proteomes" id="UP001143981"/>
    </source>
</evidence>
<feature type="coiled-coil region" evidence="1">
    <location>
        <begin position="1020"/>
        <end position="1054"/>
    </location>
</feature>
<feature type="transmembrane region" description="Helical" evidence="3">
    <location>
        <begin position="249"/>
        <end position="267"/>
    </location>
</feature>
<feature type="compositionally biased region" description="Gly residues" evidence="2">
    <location>
        <begin position="1164"/>
        <end position="1176"/>
    </location>
</feature>
<comment type="caution">
    <text evidence="4">The sequence shown here is derived from an EMBL/GenBank/DDBJ whole genome shotgun (WGS) entry which is preliminary data.</text>
</comment>
<evidence type="ECO:0000313" key="4">
    <source>
        <dbReference type="EMBL" id="KAJ1731192.1"/>
    </source>
</evidence>
<feature type="region of interest" description="Disordered" evidence="2">
    <location>
        <begin position="616"/>
        <end position="646"/>
    </location>
</feature>
<dbReference type="Proteomes" id="UP001143981">
    <property type="component" value="Unassembled WGS sequence"/>
</dbReference>
<evidence type="ECO:0000256" key="3">
    <source>
        <dbReference type="SAM" id="Phobius"/>
    </source>
</evidence>
<keyword evidence="3" id="KW-0472">Membrane</keyword>
<dbReference type="OrthoDB" id="5554027at2759"/>
<keyword evidence="3" id="KW-0812">Transmembrane</keyword>
<feature type="compositionally biased region" description="Low complexity" evidence="2">
    <location>
        <begin position="802"/>
        <end position="811"/>
    </location>
</feature>
<protein>
    <submittedName>
        <fullName evidence="4">Uncharacterized protein</fullName>
    </submittedName>
</protein>
<sequence length="1328" mass="139828">MMSQSPELASDPKPAAPEQHHQHQPDHATSARSTWIQVRRFIAEITEVFGSPAATLNTEPLVPLDAVSDHLDSCTAQLPYGAARVRSFVGASEPTDGDDSSTAAAAAAAAKPPVSAATESPGKWQLAAFARLHPLAVLVAAWATLVAADWLVTSAVVPRMVALLTARLWLPLAEATVAGADDGGTWLGLMLRRLLSGNLWLDDVLWRVQLLAADALEPLARPLALQWLCLALLSARIMRRCSRIGARALLLCSLYFAASDFALWSIFGPSALGGASADLLLPSRTTHMCTTTAGSAGAALATPATTNHAMGAPPLPQNTESLSDVGVVEEARRRALEERRRAQMRSLEERRKRQSSWDGDRAGSRVLPLLATLAVHTSVVFRVRHLDRAAGRLCVALLALGVVLRGSAGCVLAWPAARTVPGAGLLVCMTRASFAVLARVGGHACLLPIHALSTFGLLALRELAFAVHSMRAWYATTIRDRRWGPAMVGARLPSGSAIVLTSALAPVEPHVPMPDHAGPVAPSVCTNGDGERRTLTLSQVTGRARAPYAHRVCFLCLSGFCERCLLSMKIWPTAPADASPGSSSPTATSDRLDAPGDSSTAISTALQAPAILATSTAAHARRRGRTRHAKSASSAPLPAGDPGNGLPPLGESLLSLGLLSPDASTSAAAGQSRRGKLTEAWIASSVAHCPCRAVHGVGPSSFVSRAAKIEYMQQARATGEPSAFATPRGTLVSLPQYVSELRSLGLVRPVDPASVVFADEDPTSSVLPLIFGRFTVPANPGAVSAANALLASSATSYSQLVQQQQQQQQPQNYHSGHTPGSAPFLGPASAVDAPGGSASRSRILPKPTPLSLARASVAGTFRLCVEDICALAGAVRLHVVVTPILAHLLLTHPRTTQTAAVCVPASLAGVIASRMRPVAPNQPPQQQQQQGIAAATSGVADADPFLDHVRVQVARTDVVVRVNGQRWTEAEVGWALNETIEVRGLAVNSAYRICLSVCGMRSEELAVVLPSAQAAVSQARLAKQREREEAMAQLEDAHRQQLAAQQQLKRTRRDAPKQIHHWHAELDALHRAVDRSTQVDTRSHHRYTQLQGTIAESNAELAQIRAQREQQQGSDESYLSSSADESNSPTSADLRPPAASGFGVLSRLSDTSGAPAGRPTRSGTGNGISNGIGGTGSSSKLALDKAAAALRQAEQQAKETRDALEDAVQELKAERARWMDKLAQATQQQQPLLRAIEPVRRDVAETTKRLASGKIAAARLRRQLSDLDRQIAGLNSSSSSSAGEVPGGGGAAASVDGLQAQLIRRVAALREAIRAEHAGQGRAADAGS</sequence>
<keyword evidence="3" id="KW-1133">Transmembrane helix</keyword>
<evidence type="ECO:0000256" key="1">
    <source>
        <dbReference type="SAM" id="Coils"/>
    </source>
</evidence>
<keyword evidence="1" id="KW-0175">Coiled coil</keyword>
<keyword evidence="5" id="KW-1185">Reference proteome</keyword>
<feature type="region of interest" description="Disordered" evidence="2">
    <location>
        <begin position="1075"/>
        <end position="1094"/>
    </location>
</feature>
<organism evidence="4 5">
    <name type="scientific">Coemansia biformis</name>
    <dbReference type="NCBI Taxonomy" id="1286918"/>
    <lineage>
        <taxon>Eukaryota</taxon>
        <taxon>Fungi</taxon>
        <taxon>Fungi incertae sedis</taxon>
        <taxon>Zoopagomycota</taxon>
        <taxon>Kickxellomycotina</taxon>
        <taxon>Kickxellomycetes</taxon>
        <taxon>Kickxellales</taxon>
        <taxon>Kickxellaceae</taxon>
        <taxon>Coemansia</taxon>
    </lineage>
</organism>
<evidence type="ECO:0000256" key="2">
    <source>
        <dbReference type="SAM" id="MobiDB-lite"/>
    </source>
</evidence>
<feature type="region of interest" description="Disordered" evidence="2">
    <location>
        <begin position="1102"/>
        <end position="1178"/>
    </location>
</feature>
<dbReference type="EMBL" id="JANBOI010000357">
    <property type="protein sequence ID" value="KAJ1731192.1"/>
    <property type="molecule type" value="Genomic_DNA"/>
</dbReference>
<feature type="region of interest" description="Disordered" evidence="2">
    <location>
        <begin position="575"/>
        <end position="599"/>
    </location>
</feature>
<feature type="compositionally biased region" description="Basic and acidic residues" evidence="2">
    <location>
        <begin position="338"/>
        <end position="351"/>
    </location>
</feature>
<feature type="compositionally biased region" description="Low complexity" evidence="2">
    <location>
        <begin position="575"/>
        <end position="589"/>
    </location>
</feature>
<reference evidence="4" key="1">
    <citation type="submission" date="2022-07" db="EMBL/GenBank/DDBJ databases">
        <title>Phylogenomic reconstructions and comparative analyses of Kickxellomycotina fungi.</title>
        <authorList>
            <person name="Reynolds N.K."/>
            <person name="Stajich J.E."/>
            <person name="Barry K."/>
            <person name="Grigoriev I.V."/>
            <person name="Crous P."/>
            <person name="Smith M.E."/>
        </authorList>
    </citation>
    <scope>NUCLEOTIDE SEQUENCE</scope>
    <source>
        <strain evidence="4">BCRC 34381</strain>
    </source>
</reference>
<proteinExistence type="predicted"/>
<feature type="compositionally biased region" description="Basic residues" evidence="2">
    <location>
        <begin position="619"/>
        <end position="630"/>
    </location>
</feature>
<name>A0A9W7YE38_9FUNG</name>
<feature type="region of interest" description="Disordered" evidence="2">
    <location>
        <begin position="802"/>
        <end position="845"/>
    </location>
</feature>
<feature type="compositionally biased region" description="Polar residues" evidence="2">
    <location>
        <begin position="1109"/>
        <end position="1131"/>
    </location>
</feature>
<gene>
    <name evidence="4" type="ORF">LPJ61_002654</name>
</gene>
<feature type="region of interest" description="Disordered" evidence="2">
    <location>
        <begin position="338"/>
        <end position="361"/>
    </location>
</feature>
<accession>A0A9W7YE38</accession>
<feature type="region of interest" description="Disordered" evidence="2">
    <location>
        <begin position="1"/>
        <end position="31"/>
    </location>
</feature>
<feature type="transmembrane region" description="Helical" evidence="3">
    <location>
        <begin position="135"/>
        <end position="157"/>
    </location>
</feature>